<evidence type="ECO:0000313" key="12">
    <source>
        <dbReference type="Proteomes" id="UP000601171"/>
    </source>
</evidence>
<keyword evidence="4 9" id="KW-0418">Kinase</keyword>
<gene>
    <name evidence="9" type="primary">rbsK</name>
    <name evidence="11" type="ORF">H8707_12085</name>
</gene>
<organism evidence="11 12">
    <name type="scientific">Paratissierella segnis</name>
    <dbReference type="NCBI Taxonomy" id="2763679"/>
    <lineage>
        <taxon>Bacteria</taxon>
        <taxon>Bacillati</taxon>
        <taxon>Bacillota</taxon>
        <taxon>Tissierellia</taxon>
        <taxon>Tissierellales</taxon>
        <taxon>Tissierellaceae</taxon>
        <taxon>Paratissierella</taxon>
    </lineage>
</organism>
<feature type="binding site" evidence="9">
    <location>
        <begin position="242"/>
        <end position="243"/>
    </location>
    <ligand>
        <name>ATP</name>
        <dbReference type="ChEBI" id="CHEBI:30616"/>
    </ligand>
</feature>
<dbReference type="Pfam" id="PF00294">
    <property type="entry name" value="PfkB"/>
    <property type="match status" value="1"/>
</dbReference>
<dbReference type="InterPro" id="IPR029056">
    <property type="entry name" value="Ribokinase-like"/>
</dbReference>
<dbReference type="PANTHER" id="PTHR10584:SF166">
    <property type="entry name" value="RIBOKINASE"/>
    <property type="match status" value="1"/>
</dbReference>
<evidence type="ECO:0000256" key="5">
    <source>
        <dbReference type="ARBA" id="ARBA00022840"/>
    </source>
</evidence>
<feature type="binding site" evidence="9">
    <location>
        <position position="179"/>
    </location>
    <ligand>
        <name>ATP</name>
        <dbReference type="ChEBI" id="CHEBI:30616"/>
    </ligand>
</feature>
<keyword evidence="12" id="KW-1185">Reference proteome</keyword>
<comment type="subcellular location">
    <subcellularLocation>
        <location evidence="9">Cytoplasm</location>
    </subcellularLocation>
</comment>
<proteinExistence type="inferred from homology"/>
<dbReference type="InterPro" id="IPR011611">
    <property type="entry name" value="PfkB_dom"/>
</dbReference>
<protein>
    <recommendedName>
        <fullName evidence="9">Ribokinase</fullName>
        <shortName evidence="9">RK</shortName>
        <ecNumber evidence="9">2.7.1.15</ecNumber>
    </recommendedName>
</protein>
<comment type="caution">
    <text evidence="9">Lacks conserved residue(s) required for the propagation of feature annotation.</text>
</comment>
<dbReference type="GO" id="GO:0019303">
    <property type="term" value="P:D-ribose catabolic process"/>
    <property type="evidence" value="ECO:0007669"/>
    <property type="project" value="UniProtKB-UniRule"/>
</dbReference>
<evidence type="ECO:0000259" key="10">
    <source>
        <dbReference type="Pfam" id="PF00294"/>
    </source>
</evidence>
<comment type="cofactor">
    <cofactor evidence="9">
        <name>Mg(2+)</name>
        <dbReference type="ChEBI" id="CHEBI:18420"/>
    </cofactor>
    <text evidence="9">Requires a divalent cation, most likely magnesium in vivo, as an electrophilic catalyst to aid phosphoryl group transfer. It is the chelate of the metal and the nucleotide that is the actual substrate.</text>
</comment>
<feature type="domain" description="Carbohydrate kinase PfkB" evidence="10">
    <location>
        <begin position="2"/>
        <end position="285"/>
    </location>
</feature>
<feature type="binding site" evidence="9">
    <location>
        <position position="273"/>
    </location>
    <ligand>
        <name>K(+)</name>
        <dbReference type="ChEBI" id="CHEBI:29103"/>
    </ligand>
</feature>
<evidence type="ECO:0000256" key="6">
    <source>
        <dbReference type="ARBA" id="ARBA00022842"/>
    </source>
</evidence>
<name>A0A926EZ53_9FIRM</name>
<keyword evidence="8 9" id="KW-0119">Carbohydrate metabolism</keyword>
<dbReference type="InterPro" id="IPR011877">
    <property type="entry name" value="Ribokinase"/>
</dbReference>
<comment type="catalytic activity">
    <reaction evidence="9">
        <text>D-ribose + ATP = D-ribose 5-phosphate + ADP + H(+)</text>
        <dbReference type="Rhea" id="RHEA:13697"/>
        <dbReference type="ChEBI" id="CHEBI:15378"/>
        <dbReference type="ChEBI" id="CHEBI:30616"/>
        <dbReference type="ChEBI" id="CHEBI:47013"/>
        <dbReference type="ChEBI" id="CHEBI:78346"/>
        <dbReference type="ChEBI" id="CHEBI:456216"/>
        <dbReference type="EC" id="2.7.1.15"/>
    </reaction>
</comment>
<dbReference type="GO" id="GO:0005737">
    <property type="term" value="C:cytoplasm"/>
    <property type="evidence" value="ECO:0007669"/>
    <property type="project" value="UniProtKB-SubCell"/>
</dbReference>
<evidence type="ECO:0000256" key="8">
    <source>
        <dbReference type="ARBA" id="ARBA00023277"/>
    </source>
</evidence>
<feature type="active site" description="Proton acceptor" evidence="9">
    <location>
        <position position="243"/>
    </location>
</feature>
<evidence type="ECO:0000256" key="3">
    <source>
        <dbReference type="ARBA" id="ARBA00022741"/>
    </source>
</evidence>
<dbReference type="PRINTS" id="PR00990">
    <property type="entry name" value="RIBOKINASE"/>
</dbReference>
<dbReference type="GO" id="GO:0004747">
    <property type="term" value="F:ribokinase activity"/>
    <property type="evidence" value="ECO:0007669"/>
    <property type="project" value="UniProtKB-UniRule"/>
</dbReference>
<keyword evidence="5 9" id="KW-0067">ATP-binding</keyword>
<comment type="activity regulation">
    <text evidence="9">Activated by a monovalent cation that binds near, but not in, the active site. The most likely occupant of the site in vivo is potassium. Ion binding induces a conformational change that may alter substrate affinity.</text>
</comment>
<feature type="binding site" evidence="9">
    <location>
        <begin position="38"/>
        <end position="42"/>
    </location>
    <ligand>
        <name>substrate</name>
    </ligand>
</feature>
<comment type="caution">
    <text evidence="11">The sequence shown here is derived from an EMBL/GenBank/DDBJ whole genome shotgun (WGS) entry which is preliminary data.</text>
</comment>
<dbReference type="EMBL" id="JACRTG010000029">
    <property type="protein sequence ID" value="MBC8588954.1"/>
    <property type="molecule type" value="Genomic_DNA"/>
</dbReference>
<accession>A0A926EZ53</accession>
<feature type="binding site" evidence="9">
    <location>
        <position position="282"/>
    </location>
    <ligand>
        <name>K(+)</name>
        <dbReference type="ChEBI" id="CHEBI:29103"/>
    </ligand>
</feature>
<keyword evidence="6 9" id="KW-0460">Magnesium</keyword>
<dbReference type="HAMAP" id="MF_01987">
    <property type="entry name" value="Ribokinase"/>
    <property type="match status" value="1"/>
</dbReference>
<evidence type="ECO:0000256" key="4">
    <source>
        <dbReference type="ARBA" id="ARBA00022777"/>
    </source>
</evidence>
<dbReference type="PANTHER" id="PTHR10584">
    <property type="entry name" value="SUGAR KINASE"/>
    <property type="match status" value="1"/>
</dbReference>
<dbReference type="SUPFAM" id="SSF53613">
    <property type="entry name" value="Ribokinase-like"/>
    <property type="match status" value="1"/>
</dbReference>
<evidence type="ECO:0000256" key="1">
    <source>
        <dbReference type="ARBA" id="ARBA00022679"/>
    </source>
</evidence>
<dbReference type="AlphaFoldDB" id="A0A926EZ53"/>
<feature type="binding site" evidence="9">
    <location>
        <position position="136"/>
    </location>
    <ligand>
        <name>substrate</name>
    </ligand>
</feature>
<reference evidence="11" key="1">
    <citation type="submission" date="2020-08" db="EMBL/GenBank/DDBJ databases">
        <title>Genome public.</title>
        <authorList>
            <person name="Liu C."/>
            <person name="Sun Q."/>
        </authorList>
    </citation>
    <scope>NUCLEOTIDE SEQUENCE</scope>
    <source>
        <strain evidence="11">BX21</strain>
    </source>
</reference>
<dbReference type="Gene3D" id="3.40.1190.20">
    <property type="match status" value="1"/>
</dbReference>
<keyword evidence="7 9" id="KW-0630">Potassium</keyword>
<feature type="binding site" evidence="9">
    <location>
        <position position="278"/>
    </location>
    <ligand>
        <name>K(+)</name>
        <dbReference type="ChEBI" id="CHEBI:29103"/>
    </ligand>
</feature>
<dbReference type="CDD" id="cd01174">
    <property type="entry name" value="ribokinase"/>
    <property type="match status" value="1"/>
</dbReference>
<keyword evidence="9" id="KW-0963">Cytoplasm</keyword>
<keyword evidence="2 9" id="KW-0479">Metal-binding</keyword>
<comment type="similarity">
    <text evidence="9">Belongs to the carbohydrate kinase PfkB family. Ribokinase subfamily.</text>
</comment>
<keyword evidence="1 9" id="KW-0808">Transferase</keyword>
<evidence type="ECO:0000256" key="7">
    <source>
        <dbReference type="ARBA" id="ARBA00022958"/>
    </source>
</evidence>
<dbReference type="RefSeq" id="WP_262430412.1">
    <property type="nucleotide sequence ID" value="NZ_JACRTG010000029.1"/>
</dbReference>
<dbReference type="GO" id="GO:0046872">
    <property type="term" value="F:metal ion binding"/>
    <property type="evidence" value="ECO:0007669"/>
    <property type="project" value="UniProtKB-KW"/>
</dbReference>
<sequence>MKVLNFGSLNIDHVYNVDHLVQPGETIASDSLEVFLGGKGFNQSIALARAGCKVFHAGMIGKDGEQLIQVLNNEGVDTENIRVSDSKTGQAIIQVDKLGQNSIIIYGGANQDVKKEFIDHVLENFSEGDIILLQNEISNIDYIMEEAKKKDMHIMFNPSPIDENISLLPLKNVTWFILNELEGMSITGEKDNAKVAWSMLKMFPNAKIILTLGNRGALYVDKDESHSFGVYDIEIKDTTGAGDTFAGFFLASVIEGNSIPISLQRASVASALAISEKGASDSIPTKEKVELHNLILK</sequence>
<dbReference type="EC" id="2.7.1.15" evidence="9"/>
<feature type="binding site" evidence="9">
    <location>
        <position position="239"/>
    </location>
    <ligand>
        <name>K(+)</name>
        <dbReference type="ChEBI" id="CHEBI:29103"/>
    </ligand>
</feature>
<feature type="binding site" evidence="9">
    <location>
        <position position="237"/>
    </location>
    <ligand>
        <name>K(+)</name>
        <dbReference type="ChEBI" id="CHEBI:29103"/>
    </ligand>
</feature>
<dbReference type="GO" id="GO:0005524">
    <property type="term" value="F:ATP binding"/>
    <property type="evidence" value="ECO:0007669"/>
    <property type="project" value="UniProtKB-UniRule"/>
</dbReference>
<feature type="binding site" evidence="9">
    <location>
        <position position="243"/>
    </location>
    <ligand>
        <name>substrate</name>
    </ligand>
</feature>
<evidence type="ECO:0000256" key="9">
    <source>
        <dbReference type="HAMAP-Rule" id="MF_01987"/>
    </source>
</evidence>
<dbReference type="InterPro" id="IPR002139">
    <property type="entry name" value="Ribo/fructo_kinase"/>
</dbReference>
<feature type="binding site" evidence="9">
    <location>
        <begin position="10"/>
        <end position="12"/>
    </location>
    <ligand>
        <name>substrate</name>
    </ligand>
</feature>
<keyword evidence="3 9" id="KW-0547">Nucleotide-binding</keyword>
<comment type="subunit">
    <text evidence="9">Homodimer.</text>
</comment>
<dbReference type="Proteomes" id="UP000601171">
    <property type="component" value="Unassembled WGS sequence"/>
</dbReference>
<feature type="binding site" evidence="9">
    <location>
        <begin position="211"/>
        <end position="216"/>
    </location>
    <ligand>
        <name>ATP</name>
        <dbReference type="ChEBI" id="CHEBI:30616"/>
    </ligand>
</feature>
<feature type="binding site" evidence="9">
    <location>
        <position position="276"/>
    </location>
    <ligand>
        <name>K(+)</name>
        <dbReference type="ChEBI" id="CHEBI:29103"/>
    </ligand>
</feature>
<evidence type="ECO:0000256" key="2">
    <source>
        <dbReference type="ARBA" id="ARBA00022723"/>
    </source>
</evidence>
<comment type="pathway">
    <text evidence="9">Carbohydrate metabolism; D-ribose degradation; D-ribose 5-phosphate from beta-D-ribopyranose: step 2/2.</text>
</comment>
<evidence type="ECO:0000313" key="11">
    <source>
        <dbReference type="EMBL" id="MBC8588954.1"/>
    </source>
</evidence>
<comment type="function">
    <text evidence="9">Catalyzes the phosphorylation of ribose at O-5 in a reaction requiring ATP and magnesium. The resulting D-ribose-5-phosphate can then be used either for sythesis of nucleotides, histidine, and tryptophan, or as a component of the pentose phosphate pathway.</text>
</comment>